<dbReference type="InterPro" id="IPR008016">
    <property type="entry name" value="Gp10"/>
</dbReference>
<name>A0A1S6KVF3_9CAUD</name>
<dbReference type="SUPFAM" id="SSF56826">
    <property type="entry name" value="Upper collar protein gp10 (connector protein)"/>
    <property type="match status" value="1"/>
</dbReference>
<proteinExistence type="predicted"/>
<evidence type="ECO:0000313" key="1">
    <source>
        <dbReference type="EMBL" id="AQT25391.1"/>
    </source>
</evidence>
<dbReference type="RefSeq" id="YP_009789403.1">
    <property type="nucleotide sequence ID" value="NC_047814.1"/>
</dbReference>
<dbReference type="InterPro" id="IPR036199">
    <property type="entry name" value="Gp10_sf"/>
</dbReference>
<keyword evidence="2" id="KW-1185">Reference proteome</keyword>
<evidence type="ECO:0000313" key="2">
    <source>
        <dbReference type="Proteomes" id="UP000224550"/>
    </source>
</evidence>
<dbReference type="EMBL" id="KY471386">
    <property type="protein sequence ID" value="AQT25391.1"/>
    <property type="molecule type" value="Genomic_DNA"/>
</dbReference>
<accession>A0A1S6KVF3</accession>
<dbReference type="Proteomes" id="UP000224550">
    <property type="component" value="Segment"/>
</dbReference>
<dbReference type="GeneID" id="54979547"/>
<dbReference type="Pfam" id="PF05352">
    <property type="entry name" value="Phage_connector"/>
    <property type="match status" value="1"/>
</dbReference>
<organism evidence="1 2">
    <name type="scientific">Staphylococcus phage St 134</name>
    <dbReference type="NCBI Taxonomy" id="1958922"/>
    <lineage>
        <taxon>Viruses</taxon>
        <taxon>Duplodnaviria</taxon>
        <taxon>Heunggongvirae</taxon>
        <taxon>Uroviricota</taxon>
        <taxon>Caudoviricetes</taxon>
        <taxon>Rountreeviridae</taxon>
        <taxon>Rakietenvirinae</taxon>
        <taxon>Andhravirus</taxon>
        <taxon>Andhravirus St134</taxon>
    </lineage>
</organism>
<protein>
    <submittedName>
        <fullName evidence="1">Upper collar protein</fullName>
    </submittedName>
</protein>
<dbReference type="SMR" id="A0A1S6KVF3"/>
<reference evidence="1 2" key="1">
    <citation type="submission" date="2017-01" db="EMBL/GenBank/DDBJ databases">
        <title>A lytic phage St 134, specific for pathogenic Stahylococcus epidermidis strains.</title>
        <authorList>
            <person name="Kozlova Y."/>
            <person name="Morozova V."/>
            <person name="Tikunov A."/>
            <person name="Bokovaya O."/>
            <person name="Tikunova N."/>
        </authorList>
    </citation>
    <scope>NUCLEOTIDE SEQUENCE [LARGE SCALE GENOMIC DNA]</scope>
</reference>
<dbReference type="KEGG" id="vg:54979547"/>
<sequence>MSYLDNDYIGKNKDVGLKVELTEDIDRRIMEHRNRFRRLIFNRYVEFLPLLINYTNQNSVGIDFLQLEIALRQGYQVVVGKARNGVIMILGYIQSMYYKNSNDFINNFNLTFNKRLTQDDITFIIPDYLRPDYALEIEYYDNCQSGDFIVLRNKPVNLNNDYQIIEHYCDELAEIILSRFSLIMQSKFSKIFLSDIQDETINQFINKLYNGAPFIKTDKYIDPEEDIIDLGSDFVTTALVEMKREYQNKVSELSNFLGVNSLAVDKESGVSDTEAKSNRSFTTSNSNIYLRGRNPFEMLNRRFNLDIHPYYDDEAISEMDIMNLKTDNFGGGKVE</sequence>